<keyword evidence="3" id="KW-1185">Reference proteome</keyword>
<keyword evidence="1" id="KW-1133">Transmembrane helix</keyword>
<accession>A0A544VUI2</accession>
<feature type="transmembrane region" description="Helical" evidence="1">
    <location>
        <begin position="149"/>
        <end position="172"/>
    </location>
</feature>
<evidence type="ECO:0000313" key="3">
    <source>
        <dbReference type="Proteomes" id="UP000315759"/>
    </source>
</evidence>
<dbReference type="RefSeq" id="WP_142554850.1">
    <property type="nucleotide sequence ID" value="NZ_VIFX01000041.1"/>
</dbReference>
<evidence type="ECO:0000313" key="2">
    <source>
        <dbReference type="EMBL" id="TQR83647.1"/>
    </source>
</evidence>
<comment type="caution">
    <text evidence="2">The sequence shown here is derived from an EMBL/GenBank/DDBJ whole genome shotgun (WGS) entry which is preliminary data.</text>
</comment>
<gene>
    <name evidence="2" type="ORF">D8S82_25910</name>
</gene>
<feature type="transmembrane region" description="Helical" evidence="1">
    <location>
        <begin position="68"/>
        <end position="86"/>
    </location>
</feature>
<dbReference type="EMBL" id="VIFX01000041">
    <property type="protein sequence ID" value="TQR83647.1"/>
    <property type="molecule type" value="Genomic_DNA"/>
</dbReference>
<name>A0A544VUI2_9MYCO</name>
<feature type="transmembrane region" description="Helical" evidence="1">
    <location>
        <begin position="178"/>
        <end position="197"/>
    </location>
</feature>
<dbReference type="Proteomes" id="UP000315759">
    <property type="component" value="Unassembled WGS sequence"/>
</dbReference>
<reference evidence="2 3" key="1">
    <citation type="submission" date="2018-10" db="EMBL/GenBank/DDBJ databases">
        <title>Draft genome of Mycobacterium hodleri strain B.</title>
        <authorList>
            <person name="Amande T.J."/>
            <person name="Mcgenity T.J."/>
        </authorList>
    </citation>
    <scope>NUCLEOTIDE SEQUENCE [LARGE SCALE GENOMIC DNA]</scope>
    <source>
        <strain evidence="2 3">B</strain>
    </source>
</reference>
<evidence type="ECO:0008006" key="4">
    <source>
        <dbReference type="Google" id="ProtNLM"/>
    </source>
</evidence>
<keyword evidence="1" id="KW-0472">Membrane</keyword>
<dbReference type="AlphaFoldDB" id="A0A544VUI2"/>
<organism evidence="2 3">
    <name type="scientific">Mycolicibacterium hodleri</name>
    <dbReference type="NCBI Taxonomy" id="49897"/>
    <lineage>
        <taxon>Bacteria</taxon>
        <taxon>Bacillati</taxon>
        <taxon>Actinomycetota</taxon>
        <taxon>Actinomycetes</taxon>
        <taxon>Mycobacteriales</taxon>
        <taxon>Mycobacteriaceae</taxon>
        <taxon>Mycolicibacterium</taxon>
    </lineage>
</organism>
<proteinExistence type="predicted"/>
<sequence>MTEQAPTQRPSMRPLFQTILLDVAPPLVAYYGLRAAGVSEYVALLSATVLSGARVVYGVVKSRRLDPFAVYLLLTFGLSLAVGLATTDPKLILIGNTLVNGIGGLLFLGSCVVGTPLTQVVGERFRPADDAEPTPDEARRIRRVHVRLSAMWGVGLLVEVAIRLVVIAHLSVDAANGVNSAVTLPVIGLLVLATVVVSRRAAPAADAPA</sequence>
<dbReference type="NCBIfam" id="NF041646">
    <property type="entry name" value="VC0807_fam"/>
    <property type="match status" value="1"/>
</dbReference>
<evidence type="ECO:0000256" key="1">
    <source>
        <dbReference type="SAM" id="Phobius"/>
    </source>
</evidence>
<protein>
    <recommendedName>
        <fullName evidence="4">Intracellular septation protein A</fullName>
    </recommendedName>
</protein>
<keyword evidence="1" id="KW-0812">Transmembrane</keyword>
<feature type="transmembrane region" description="Helical" evidence="1">
    <location>
        <begin position="98"/>
        <end position="117"/>
    </location>
</feature>